<dbReference type="AlphaFoldDB" id="A0A9P7QKQ5"/>
<comment type="caution">
    <text evidence="2">The sequence shown here is derived from an EMBL/GenBank/DDBJ whole genome shotgun (WGS) entry which is preliminary data.</text>
</comment>
<dbReference type="PANTHER" id="PTHR42103:SF2">
    <property type="entry name" value="AB HYDROLASE-1 DOMAIN-CONTAINING PROTEIN"/>
    <property type="match status" value="1"/>
</dbReference>
<dbReference type="Proteomes" id="UP000707071">
    <property type="component" value="Unassembled WGS sequence"/>
</dbReference>
<name>A0A9P7QKQ5_9HYPO</name>
<feature type="compositionally biased region" description="Basic and acidic residues" evidence="1">
    <location>
        <begin position="244"/>
        <end position="279"/>
    </location>
</feature>
<keyword evidence="3" id="KW-1185">Reference proteome</keyword>
<organism evidence="2 3">
    <name type="scientific">Claviceps aff. purpurea</name>
    <dbReference type="NCBI Taxonomy" id="1967640"/>
    <lineage>
        <taxon>Eukaryota</taxon>
        <taxon>Fungi</taxon>
        <taxon>Dikarya</taxon>
        <taxon>Ascomycota</taxon>
        <taxon>Pezizomycotina</taxon>
        <taxon>Sordariomycetes</taxon>
        <taxon>Hypocreomycetidae</taxon>
        <taxon>Hypocreales</taxon>
        <taxon>Clavicipitaceae</taxon>
        <taxon>Claviceps</taxon>
    </lineage>
</organism>
<accession>A0A9P7QKQ5</accession>
<dbReference type="InterPro" id="IPR029058">
    <property type="entry name" value="AB_hydrolase_fold"/>
</dbReference>
<protein>
    <submittedName>
        <fullName evidence="2">Uncharacterized protein</fullName>
    </submittedName>
</protein>
<reference evidence="2 3" key="1">
    <citation type="journal article" date="2020" name="bioRxiv">
        <title>Whole genome comparisons of ergot fungi reveals the divergence and evolution of species within the genus Claviceps are the result of varying mechanisms driving genome evolution and host range expansion.</title>
        <authorList>
            <person name="Wyka S.A."/>
            <person name="Mondo S.J."/>
            <person name="Liu M."/>
            <person name="Dettman J."/>
            <person name="Nalam V."/>
            <person name="Broders K.D."/>
        </authorList>
    </citation>
    <scope>NUCLEOTIDE SEQUENCE [LARGE SCALE GENOMIC DNA]</scope>
    <source>
        <strain evidence="2 3">Clav52</strain>
    </source>
</reference>
<dbReference type="Gene3D" id="3.40.50.1820">
    <property type="entry name" value="alpha/beta hydrolase"/>
    <property type="match status" value="2"/>
</dbReference>
<sequence length="462" mass="50097">MLPEPALTFTIPSLHDGTRLDCRVYHPASLAATNPSASPWKKHAAVLAHPYAPMGGSYDDPVLGSVAATLLGAGYLVGTFNFRGAGHSAGRTSWTARPERDDYASMVGFTAHYVHFLDPFSRLVQSDATNGNVDVMKGLTDAAEQVKMRPPFSSSEKFEPPSLLLMGGYSYGAMVTMRLPPIEDLLSPFSSPKADSDAAQIRLRAQHLAEQQNLILGSVRASILQAQNPRNPQRQYSGGVRVGGNERERSPRRSHDGHSRRRISLDTEDRVRRGVHDLMGKGTAHSSGHHWHRGQRRSRSTSSCAELRGGRPLWESRASEVAAAAAAGSREKTCGAEQEAQLEKLPVISHFVCPRPAYVLISPLQGLVTHLATMSFLPTSGNQKTDDAAQKKLVHNPTLAVFGDNDLFVPVGKLRSWTTKLSSRDGSKFTACEVCHAGHFWTEESALADMNGSVGAFADCLV</sequence>
<dbReference type="PANTHER" id="PTHR42103">
    <property type="entry name" value="ALPHA/BETA-HYDROLASES SUPERFAMILY PROTEIN"/>
    <property type="match status" value="1"/>
</dbReference>
<evidence type="ECO:0000256" key="1">
    <source>
        <dbReference type="SAM" id="MobiDB-lite"/>
    </source>
</evidence>
<dbReference type="EMBL" id="SRRH01000112">
    <property type="protein sequence ID" value="KAG6298832.1"/>
    <property type="molecule type" value="Genomic_DNA"/>
</dbReference>
<gene>
    <name evidence="2" type="ORF">E4U09_000484</name>
</gene>
<feature type="compositionally biased region" description="Basic residues" evidence="1">
    <location>
        <begin position="287"/>
        <end position="299"/>
    </location>
</feature>
<evidence type="ECO:0000313" key="2">
    <source>
        <dbReference type="EMBL" id="KAG6298832.1"/>
    </source>
</evidence>
<evidence type="ECO:0000313" key="3">
    <source>
        <dbReference type="Proteomes" id="UP000707071"/>
    </source>
</evidence>
<feature type="region of interest" description="Disordered" evidence="1">
    <location>
        <begin position="226"/>
        <end position="304"/>
    </location>
</feature>
<proteinExistence type="predicted"/>
<feature type="compositionally biased region" description="Polar residues" evidence="1">
    <location>
        <begin position="226"/>
        <end position="236"/>
    </location>
</feature>
<dbReference type="SUPFAM" id="SSF53474">
    <property type="entry name" value="alpha/beta-Hydrolases"/>
    <property type="match status" value="1"/>
</dbReference>